<dbReference type="InterPro" id="IPR055170">
    <property type="entry name" value="GFO_IDH_MocA-like_dom"/>
</dbReference>
<protein>
    <recommendedName>
        <fullName evidence="7">Dehydrogenase</fullName>
    </recommendedName>
</protein>
<evidence type="ECO:0000256" key="2">
    <source>
        <dbReference type="ARBA" id="ARBA00023002"/>
    </source>
</evidence>
<dbReference type="Gene3D" id="3.30.360.10">
    <property type="entry name" value="Dihydrodipicolinate Reductase, domain 2"/>
    <property type="match status" value="1"/>
</dbReference>
<dbReference type="Pfam" id="PF22725">
    <property type="entry name" value="GFO_IDH_MocA_C3"/>
    <property type="match status" value="1"/>
</dbReference>
<proteinExistence type="inferred from homology"/>
<evidence type="ECO:0000259" key="3">
    <source>
        <dbReference type="Pfam" id="PF01408"/>
    </source>
</evidence>
<dbReference type="Proteomes" id="UP000647241">
    <property type="component" value="Unassembled WGS sequence"/>
</dbReference>
<evidence type="ECO:0000256" key="1">
    <source>
        <dbReference type="ARBA" id="ARBA00010928"/>
    </source>
</evidence>
<name>A0A917LYE5_9BACT</name>
<organism evidence="5 6">
    <name type="scientific">Edaphobacter dinghuensis</name>
    <dbReference type="NCBI Taxonomy" id="1560005"/>
    <lineage>
        <taxon>Bacteria</taxon>
        <taxon>Pseudomonadati</taxon>
        <taxon>Acidobacteriota</taxon>
        <taxon>Terriglobia</taxon>
        <taxon>Terriglobales</taxon>
        <taxon>Acidobacteriaceae</taxon>
        <taxon>Edaphobacter</taxon>
    </lineage>
</organism>
<gene>
    <name evidence="5" type="ORF">GCM10011585_01880</name>
</gene>
<evidence type="ECO:0000313" key="5">
    <source>
        <dbReference type="EMBL" id="GGG63935.1"/>
    </source>
</evidence>
<evidence type="ECO:0000259" key="4">
    <source>
        <dbReference type="Pfam" id="PF22725"/>
    </source>
</evidence>
<dbReference type="InterPro" id="IPR051317">
    <property type="entry name" value="Gfo/Idh/MocA_oxidoreduct"/>
</dbReference>
<dbReference type="AlphaFoldDB" id="A0A917LYE5"/>
<dbReference type="PANTHER" id="PTHR43708:SF5">
    <property type="entry name" value="CONSERVED EXPRESSED OXIDOREDUCTASE (EUROFUNG)-RELATED"/>
    <property type="match status" value="1"/>
</dbReference>
<keyword evidence="2" id="KW-0560">Oxidoreductase</keyword>
<feature type="domain" description="Gfo/Idh/MocA-like oxidoreductase N-terminal" evidence="3">
    <location>
        <begin position="2"/>
        <end position="92"/>
    </location>
</feature>
<dbReference type="GO" id="GO:0000166">
    <property type="term" value="F:nucleotide binding"/>
    <property type="evidence" value="ECO:0007669"/>
    <property type="project" value="InterPro"/>
</dbReference>
<dbReference type="Gene3D" id="3.40.50.720">
    <property type="entry name" value="NAD(P)-binding Rossmann-like Domain"/>
    <property type="match status" value="1"/>
</dbReference>
<dbReference type="InterPro" id="IPR036291">
    <property type="entry name" value="NAD(P)-bd_dom_sf"/>
</dbReference>
<dbReference type="SUPFAM" id="SSF51735">
    <property type="entry name" value="NAD(P)-binding Rossmann-fold domains"/>
    <property type="match status" value="1"/>
</dbReference>
<comment type="caution">
    <text evidence="5">The sequence shown here is derived from an EMBL/GenBank/DDBJ whole genome shotgun (WGS) entry which is preliminary data.</text>
</comment>
<reference evidence="5" key="2">
    <citation type="submission" date="2020-09" db="EMBL/GenBank/DDBJ databases">
        <authorList>
            <person name="Sun Q."/>
            <person name="Zhou Y."/>
        </authorList>
    </citation>
    <scope>NUCLEOTIDE SEQUENCE</scope>
    <source>
        <strain evidence="5">CGMCC 1.12997</strain>
    </source>
</reference>
<evidence type="ECO:0008006" key="7">
    <source>
        <dbReference type="Google" id="ProtNLM"/>
    </source>
</evidence>
<accession>A0A917LYE5</accession>
<comment type="similarity">
    <text evidence="1">Belongs to the Gfo/Idh/MocA family.</text>
</comment>
<dbReference type="Pfam" id="PF01408">
    <property type="entry name" value="GFO_IDH_MocA"/>
    <property type="match status" value="1"/>
</dbReference>
<dbReference type="PANTHER" id="PTHR43708">
    <property type="entry name" value="CONSERVED EXPRESSED OXIDOREDUCTASE (EUROFUNG)"/>
    <property type="match status" value="1"/>
</dbReference>
<dbReference type="SUPFAM" id="SSF55347">
    <property type="entry name" value="Glyceraldehyde-3-phosphate dehydrogenase-like, C-terminal domain"/>
    <property type="match status" value="1"/>
</dbReference>
<sequence>MGMWRRDQTAAAKNCAAYKIPHCFATREELCASPEVDAVFITSPDAMHKDDTLLALKHGKAVLCEKPLSMNTAEAEEMAEAAKAAGLLFGVGQNFRFNHSLDWMREQVAAGSIGQPQLAHAQYSYPAATAPRKWITDPTLACGGPIADVGVHCIDALRYVLGEDVVSVSTLARKDDTSGKVEAVASLQMEMTGGVYANVTASARAPYRTLVEINGSDGVLVAENGLTVDRPVQLQLRRGGELIETVTVENGDGYTRMLDSFARALRGGETFAASGEDGVKNMRALDAAYKSWQSRLREQV</sequence>
<keyword evidence="6" id="KW-1185">Reference proteome</keyword>
<evidence type="ECO:0000313" key="6">
    <source>
        <dbReference type="Proteomes" id="UP000647241"/>
    </source>
</evidence>
<feature type="domain" description="GFO/IDH/MocA-like oxidoreductase" evidence="4">
    <location>
        <begin position="104"/>
        <end position="220"/>
    </location>
</feature>
<reference evidence="5" key="1">
    <citation type="journal article" date="2014" name="Int. J. Syst. Evol. Microbiol.">
        <title>Complete genome sequence of Corynebacterium casei LMG S-19264T (=DSM 44701T), isolated from a smear-ripened cheese.</title>
        <authorList>
            <consortium name="US DOE Joint Genome Institute (JGI-PGF)"/>
            <person name="Walter F."/>
            <person name="Albersmeier A."/>
            <person name="Kalinowski J."/>
            <person name="Ruckert C."/>
        </authorList>
    </citation>
    <scope>NUCLEOTIDE SEQUENCE</scope>
    <source>
        <strain evidence="5">CGMCC 1.12997</strain>
    </source>
</reference>
<dbReference type="EMBL" id="BMGT01000001">
    <property type="protein sequence ID" value="GGG63935.1"/>
    <property type="molecule type" value="Genomic_DNA"/>
</dbReference>
<dbReference type="InterPro" id="IPR000683">
    <property type="entry name" value="Gfo/Idh/MocA-like_OxRdtase_N"/>
</dbReference>
<dbReference type="GO" id="GO:0016491">
    <property type="term" value="F:oxidoreductase activity"/>
    <property type="evidence" value="ECO:0007669"/>
    <property type="project" value="UniProtKB-KW"/>
</dbReference>